<dbReference type="InterPro" id="IPR022674">
    <property type="entry name" value="G6P_DH_NAD-bd"/>
</dbReference>
<keyword evidence="4 7" id="KW-0521">NADP</keyword>
<dbReference type="GO" id="GO:0006006">
    <property type="term" value="P:glucose metabolic process"/>
    <property type="evidence" value="ECO:0007669"/>
    <property type="project" value="UniProtKB-KW"/>
</dbReference>
<comment type="caution">
    <text evidence="7">Lacks conserved residue(s) required for the propagation of feature annotation.</text>
</comment>
<evidence type="ECO:0000256" key="2">
    <source>
        <dbReference type="ARBA" id="ARBA00009975"/>
    </source>
</evidence>
<evidence type="ECO:0000259" key="9">
    <source>
        <dbReference type="Pfam" id="PF02781"/>
    </source>
</evidence>
<accession>A0A9W6MVN8</accession>
<comment type="similarity">
    <text evidence="2 7">Belongs to the glucose-6-phosphate dehydrogenase family.</text>
</comment>
<feature type="binding site" evidence="7">
    <location>
        <position position="51"/>
    </location>
    <ligand>
        <name>NADP(+)</name>
        <dbReference type="ChEBI" id="CHEBI:58349"/>
    </ligand>
</feature>
<feature type="binding site" evidence="7">
    <location>
        <position position="218"/>
    </location>
    <ligand>
        <name>substrate</name>
    </ligand>
</feature>
<dbReference type="GO" id="GO:0009051">
    <property type="term" value="P:pentose-phosphate shunt, oxidative branch"/>
    <property type="evidence" value="ECO:0007669"/>
    <property type="project" value="TreeGrafter"/>
</dbReference>
<feature type="binding site" evidence="7">
    <location>
        <position position="150"/>
    </location>
    <ligand>
        <name>NADP(+)</name>
        <dbReference type="ChEBI" id="CHEBI:58349"/>
    </ligand>
</feature>
<dbReference type="HAMAP" id="MF_00966">
    <property type="entry name" value="G6PD"/>
    <property type="match status" value="1"/>
</dbReference>
<comment type="function">
    <text evidence="7">Catalyzes the oxidation of glucose 6-phosphate to 6-phosphogluconolactone.</text>
</comment>
<dbReference type="NCBIfam" id="TIGR00871">
    <property type="entry name" value="zwf"/>
    <property type="match status" value="1"/>
</dbReference>
<comment type="catalytic activity">
    <reaction evidence="7">
        <text>D-glucose 6-phosphate + NADP(+) = 6-phospho-D-glucono-1,5-lactone + NADPH + H(+)</text>
        <dbReference type="Rhea" id="RHEA:15841"/>
        <dbReference type="ChEBI" id="CHEBI:15378"/>
        <dbReference type="ChEBI" id="CHEBI:57783"/>
        <dbReference type="ChEBI" id="CHEBI:57955"/>
        <dbReference type="ChEBI" id="CHEBI:58349"/>
        <dbReference type="ChEBI" id="CHEBI:61548"/>
        <dbReference type="EC" id="1.1.1.49"/>
    </reaction>
</comment>
<keyword evidence="5 7" id="KW-0560">Oxidoreductase</keyword>
<feature type="binding site" evidence="7">
    <location>
        <position position="180"/>
    </location>
    <ligand>
        <name>substrate</name>
    </ligand>
</feature>
<protein>
    <recommendedName>
        <fullName evidence="7">Glucose-6-phosphate 1-dehydrogenase</fullName>
        <shortName evidence="7">G6PD</shortName>
        <ecNumber evidence="7">1.1.1.49</ecNumber>
    </recommendedName>
</protein>
<dbReference type="PANTHER" id="PTHR23429:SF0">
    <property type="entry name" value="GLUCOSE-6-PHOSPHATE 1-DEHYDROGENASE"/>
    <property type="match status" value="1"/>
</dbReference>
<comment type="pathway">
    <text evidence="1 7">Carbohydrate degradation; pentose phosphate pathway; D-ribulose 5-phosphate from D-glucose 6-phosphate (oxidative stage): step 1/3.</text>
</comment>
<reference evidence="10" key="1">
    <citation type="journal article" date="2014" name="Int. J. Syst. Evol. Microbiol.">
        <title>Complete genome sequence of Corynebacterium casei LMG S-19264T (=DSM 44701T), isolated from a smear-ripened cheese.</title>
        <authorList>
            <consortium name="US DOE Joint Genome Institute (JGI-PGF)"/>
            <person name="Walter F."/>
            <person name="Albersmeier A."/>
            <person name="Kalinowski J."/>
            <person name="Ruckert C."/>
        </authorList>
    </citation>
    <scope>NUCLEOTIDE SEQUENCE</scope>
    <source>
        <strain evidence="10">VKM B-2347</strain>
    </source>
</reference>
<keyword evidence="3 7" id="KW-0313">Glucose metabolism</keyword>
<keyword evidence="11" id="KW-1185">Reference proteome</keyword>
<dbReference type="PIRSF" id="PIRSF000110">
    <property type="entry name" value="G6PD"/>
    <property type="match status" value="1"/>
</dbReference>
<dbReference type="EMBL" id="BSFI01000007">
    <property type="protein sequence ID" value="GLK68173.1"/>
    <property type="molecule type" value="Genomic_DNA"/>
</dbReference>
<dbReference type="InterPro" id="IPR036291">
    <property type="entry name" value="NAD(P)-bd_dom_sf"/>
</dbReference>
<evidence type="ECO:0000256" key="7">
    <source>
        <dbReference type="HAMAP-Rule" id="MF_00966"/>
    </source>
</evidence>
<organism evidence="10 11">
    <name type="scientific">Hansschlegelia plantiphila</name>
    <dbReference type="NCBI Taxonomy" id="374655"/>
    <lineage>
        <taxon>Bacteria</taxon>
        <taxon>Pseudomonadati</taxon>
        <taxon>Pseudomonadota</taxon>
        <taxon>Alphaproteobacteria</taxon>
        <taxon>Hyphomicrobiales</taxon>
        <taxon>Methylopilaceae</taxon>
        <taxon>Hansschlegelia</taxon>
    </lineage>
</organism>
<dbReference type="EC" id="1.1.1.49" evidence="7"/>
<sequence>MTSRIVAVDPFDLVVFGGTGDLAHRKLFPSLFRREHDGQISEPSRIIGVSRREMDAAHFRADVKKALETYVPEEELDKAIVKRFLARLDYVAVDATGDDGWEDLKAHIADGLDRVRAFYLATSPNLFDAITHGLSKHSLLTPKTRVVLEKPLGHDLASAQEINSAVADVLPESQIYRIDHYLGKETVQNLMALRFANVLFEPVWDSAHVRHVQITVAEKVGVEGRGGYYDHSGALRDMIQNHMLQLLCLVAMEPPSTMQADALRDEKLKVLRALKPIDETNVRTLTVRGQYRTGAIDGKSVPGYLDELEDGVTESATETFVALKAEVQTWRWAGVPFYLRTGKRLPSRVSEIVIQFREVPLSIFGSAGGFLAPNRLVIRLQPDEGVKLYLMIKDPGPGGMRFREVPLNLSFAETFKGPNPDAYERLLMDVIRGNQALFMRRDEVEAAWVWADPILEAWSRLGQKPASYTAGTWGPSAAVALIERDGATWHEDPS</sequence>
<proteinExistence type="inferred from homology"/>
<dbReference type="PROSITE" id="PS00069">
    <property type="entry name" value="G6P_DEHYDROGENASE"/>
    <property type="match status" value="1"/>
</dbReference>
<feature type="binding site" evidence="7">
    <location>
        <position position="343"/>
    </location>
    <ligand>
        <name>substrate</name>
    </ligand>
</feature>
<dbReference type="Gene3D" id="3.40.50.720">
    <property type="entry name" value="NAD(P)-binding Rossmann-like Domain"/>
    <property type="match status" value="1"/>
</dbReference>
<dbReference type="SUPFAM" id="SSF51735">
    <property type="entry name" value="NAD(P)-binding Rossmann-fold domains"/>
    <property type="match status" value="1"/>
</dbReference>
<evidence type="ECO:0000256" key="6">
    <source>
        <dbReference type="ARBA" id="ARBA00023277"/>
    </source>
</evidence>
<evidence type="ECO:0000256" key="3">
    <source>
        <dbReference type="ARBA" id="ARBA00022526"/>
    </source>
</evidence>
<reference evidence="10" key="2">
    <citation type="submission" date="2023-01" db="EMBL/GenBank/DDBJ databases">
        <authorList>
            <person name="Sun Q."/>
            <person name="Evtushenko L."/>
        </authorList>
    </citation>
    <scope>NUCLEOTIDE SEQUENCE</scope>
    <source>
        <strain evidence="10">VKM B-2347</strain>
    </source>
</reference>
<dbReference type="NCBIfam" id="NF009492">
    <property type="entry name" value="PRK12853.1-3"/>
    <property type="match status" value="1"/>
</dbReference>
<dbReference type="PRINTS" id="PR00079">
    <property type="entry name" value="G6PDHDRGNASE"/>
</dbReference>
<dbReference type="InterPro" id="IPR019796">
    <property type="entry name" value="G6P_DH_AS"/>
</dbReference>
<dbReference type="GO" id="GO:0004345">
    <property type="term" value="F:glucose-6-phosphate dehydrogenase activity"/>
    <property type="evidence" value="ECO:0007669"/>
    <property type="project" value="UniProtKB-UniRule"/>
</dbReference>
<name>A0A9W6MVN8_9HYPH</name>
<feature type="binding site" evidence="7">
    <location>
        <position position="237"/>
    </location>
    <ligand>
        <name>substrate</name>
    </ligand>
</feature>
<evidence type="ECO:0000259" key="8">
    <source>
        <dbReference type="Pfam" id="PF00479"/>
    </source>
</evidence>
<dbReference type="Pfam" id="PF02781">
    <property type="entry name" value="G6PD_C"/>
    <property type="match status" value="1"/>
</dbReference>
<dbReference type="Proteomes" id="UP001143372">
    <property type="component" value="Unassembled WGS sequence"/>
</dbReference>
<feature type="domain" description="Glucose-6-phosphate dehydrogenase NAD-binding" evidence="8">
    <location>
        <begin position="14"/>
        <end position="189"/>
    </location>
</feature>
<evidence type="ECO:0000256" key="5">
    <source>
        <dbReference type="ARBA" id="ARBA00023002"/>
    </source>
</evidence>
<gene>
    <name evidence="7 10" type="primary">zwf</name>
    <name evidence="10" type="ORF">GCM10008179_18110</name>
</gene>
<evidence type="ECO:0000313" key="10">
    <source>
        <dbReference type="EMBL" id="GLK68173.1"/>
    </source>
</evidence>
<dbReference type="GO" id="GO:0050661">
    <property type="term" value="F:NADP binding"/>
    <property type="evidence" value="ECO:0007669"/>
    <property type="project" value="UniProtKB-UniRule"/>
</dbReference>
<dbReference type="InterPro" id="IPR022675">
    <property type="entry name" value="G6P_DH_C"/>
</dbReference>
<comment type="caution">
    <text evidence="10">The sequence shown here is derived from an EMBL/GenBank/DDBJ whole genome shotgun (WGS) entry which is preliminary data.</text>
</comment>
<evidence type="ECO:0000256" key="1">
    <source>
        <dbReference type="ARBA" id="ARBA00004937"/>
    </source>
</evidence>
<feature type="binding site" evidence="7">
    <location>
        <position position="184"/>
    </location>
    <ligand>
        <name>substrate</name>
    </ligand>
</feature>
<dbReference type="Gene3D" id="3.30.360.10">
    <property type="entry name" value="Dihydrodipicolinate Reductase, domain 2"/>
    <property type="match status" value="1"/>
</dbReference>
<keyword evidence="6 7" id="KW-0119">Carbohydrate metabolism</keyword>
<dbReference type="SUPFAM" id="SSF55347">
    <property type="entry name" value="Glyceraldehyde-3-phosphate dehydrogenase-like, C-terminal domain"/>
    <property type="match status" value="1"/>
</dbReference>
<dbReference type="Pfam" id="PF00479">
    <property type="entry name" value="G6PD_N"/>
    <property type="match status" value="1"/>
</dbReference>
<dbReference type="AlphaFoldDB" id="A0A9W6MVN8"/>
<dbReference type="RefSeq" id="WP_271168397.1">
    <property type="nucleotide sequence ID" value="NZ_BSFI01000007.1"/>
</dbReference>
<feature type="domain" description="Glucose-6-phosphate dehydrogenase C-terminal" evidence="9">
    <location>
        <begin position="191"/>
        <end position="490"/>
    </location>
</feature>
<dbReference type="PANTHER" id="PTHR23429">
    <property type="entry name" value="GLUCOSE-6-PHOSPHATE 1-DEHYDROGENASE G6PD"/>
    <property type="match status" value="1"/>
</dbReference>
<feature type="active site" description="Proton acceptor" evidence="7">
    <location>
        <position position="242"/>
    </location>
</feature>
<evidence type="ECO:0000256" key="4">
    <source>
        <dbReference type="ARBA" id="ARBA00022857"/>
    </source>
</evidence>
<dbReference type="InterPro" id="IPR001282">
    <property type="entry name" value="G6P_DH"/>
</dbReference>
<dbReference type="GO" id="GO:0005829">
    <property type="term" value="C:cytosol"/>
    <property type="evidence" value="ECO:0007669"/>
    <property type="project" value="TreeGrafter"/>
</dbReference>
<evidence type="ECO:0000313" key="11">
    <source>
        <dbReference type="Proteomes" id="UP001143372"/>
    </source>
</evidence>